<evidence type="ECO:0000256" key="2">
    <source>
        <dbReference type="ARBA" id="ARBA00007365"/>
    </source>
</evidence>
<protein>
    <recommendedName>
        <fullName evidence="5">Peptidyl-prolyl cis-trans isomerase</fullName>
        <shortName evidence="5">PPIase</shortName>
        <ecNumber evidence="5">5.2.1.8</ecNumber>
    </recommendedName>
</protein>
<name>A0A9D9DSX1_9BACT</name>
<dbReference type="EC" id="5.2.1.8" evidence="5"/>
<evidence type="ECO:0000256" key="5">
    <source>
        <dbReference type="RuleBase" id="RU363019"/>
    </source>
</evidence>
<dbReference type="InterPro" id="IPR024936">
    <property type="entry name" value="Cyclophilin-type_PPIase"/>
</dbReference>
<keyword evidence="3 5" id="KW-0697">Rotamase</keyword>
<dbReference type="PANTHER" id="PTHR45625:SF4">
    <property type="entry name" value="PEPTIDYLPROLYL ISOMERASE DOMAIN AND WD REPEAT-CONTAINING PROTEIN 1"/>
    <property type="match status" value="1"/>
</dbReference>
<accession>A0A9D9DSX1</accession>
<dbReference type="Gene3D" id="2.40.100.10">
    <property type="entry name" value="Cyclophilin-like"/>
    <property type="match status" value="1"/>
</dbReference>
<dbReference type="Pfam" id="PF00160">
    <property type="entry name" value="Pro_isomerase"/>
    <property type="match status" value="1"/>
</dbReference>
<evidence type="ECO:0000256" key="4">
    <source>
        <dbReference type="ARBA" id="ARBA00023235"/>
    </source>
</evidence>
<dbReference type="PANTHER" id="PTHR45625">
    <property type="entry name" value="PEPTIDYL-PROLYL CIS-TRANS ISOMERASE-RELATED"/>
    <property type="match status" value="1"/>
</dbReference>
<dbReference type="InterPro" id="IPR029000">
    <property type="entry name" value="Cyclophilin-like_dom_sf"/>
</dbReference>
<dbReference type="EMBL" id="JADIMZ010000029">
    <property type="protein sequence ID" value="MBO8432088.1"/>
    <property type="molecule type" value="Genomic_DNA"/>
</dbReference>
<dbReference type="GO" id="GO:0003755">
    <property type="term" value="F:peptidyl-prolyl cis-trans isomerase activity"/>
    <property type="evidence" value="ECO:0007669"/>
    <property type="project" value="UniProtKB-UniRule"/>
</dbReference>
<evidence type="ECO:0000256" key="3">
    <source>
        <dbReference type="ARBA" id="ARBA00023110"/>
    </source>
</evidence>
<dbReference type="PROSITE" id="PS00170">
    <property type="entry name" value="CSA_PPIASE_1"/>
    <property type="match status" value="1"/>
</dbReference>
<evidence type="ECO:0000256" key="1">
    <source>
        <dbReference type="ARBA" id="ARBA00002388"/>
    </source>
</evidence>
<organism evidence="7 8">
    <name type="scientific">Candidatus Pullibacteroides excrementavium</name>
    <dbReference type="NCBI Taxonomy" id="2840905"/>
    <lineage>
        <taxon>Bacteria</taxon>
        <taxon>Pseudomonadati</taxon>
        <taxon>Bacteroidota</taxon>
        <taxon>Bacteroidia</taxon>
        <taxon>Bacteroidales</taxon>
        <taxon>Candidatus Pullibacteroides</taxon>
    </lineage>
</organism>
<sequence>MQAQTAEETPRKEQRVVIHTSYGDMTVKLYDETPQHRDNFIRLVKEKQYDSTLFHRVIKDFMIQGGDPDSKHAKPGQMLGSGDLGYTIPAEFVPARFHKKGALAAARTGDQVNPQKRSSSCQFYIVQGRTWTPQELQMISMQYGTQFTPEQIEIYTTLGGTPFLDMQYTVFGEVVDGLDVIDKIASQPTRPGDRPVEDIRMTMTLE</sequence>
<dbReference type="CDD" id="cd00317">
    <property type="entry name" value="cyclophilin"/>
    <property type="match status" value="1"/>
</dbReference>
<reference evidence="7" key="2">
    <citation type="journal article" date="2021" name="PeerJ">
        <title>Extensive microbial diversity within the chicken gut microbiome revealed by metagenomics and culture.</title>
        <authorList>
            <person name="Gilroy R."/>
            <person name="Ravi A."/>
            <person name="Getino M."/>
            <person name="Pursley I."/>
            <person name="Horton D.L."/>
            <person name="Alikhan N.F."/>
            <person name="Baker D."/>
            <person name="Gharbi K."/>
            <person name="Hall N."/>
            <person name="Watson M."/>
            <person name="Adriaenssens E.M."/>
            <person name="Foster-Nyarko E."/>
            <person name="Jarju S."/>
            <person name="Secka A."/>
            <person name="Antonio M."/>
            <person name="Oren A."/>
            <person name="Chaudhuri R.R."/>
            <person name="La Ragione R."/>
            <person name="Hildebrand F."/>
            <person name="Pallen M.J."/>
        </authorList>
    </citation>
    <scope>NUCLEOTIDE SEQUENCE</scope>
    <source>
        <strain evidence="7">2889</strain>
    </source>
</reference>
<proteinExistence type="inferred from homology"/>
<gene>
    <name evidence="7" type="ORF">IAB08_02185</name>
</gene>
<dbReference type="InterPro" id="IPR044666">
    <property type="entry name" value="Cyclophilin_A-like"/>
</dbReference>
<dbReference type="AlphaFoldDB" id="A0A9D9DSX1"/>
<comment type="similarity">
    <text evidence="2 5">Belongs to the cyclophilin-type PPIase family.</text>
</comment>
<comment type="caution">
    <text evidence="7">The sequence shown here is derived from an EMBL/GenBank/DDBJ whole genome shotgun (WGS) entry which is preliminary data.</text>
</comment>
<dbReference type="SUPFAM" id="SSF50891">
    <property type="entry name" value="Cyclophilin-like"/>
    <property type="match status" value="1"/>
</dbReference>
<dbReference type="InterPro" id="IPR020892">
    <property type="entry name" value="Cyclophilin-type_PPIase_CS"/>
</dbReference>
<dbReference type="Proteomes" id="UP000823612">
    <property type="component" value="Unassembled WGS sequence"/>
</dbReference>
<evidence type="ECO:0000313" key="8">
    <source>
        <dbReference type="Proteomes" id="UP000823612"/>
    </source>
</evidence>
<dbReference type="InterPro" id="IPR002130">
    <property type="entry name" value="Cyclophilin-type_PPIase_dom"/>
</dbReference>
<comment type="catalytic activity">
    <reaction evidence="5">
        <text>[protein]-peptidylproline (omega=180) = [protein]-peptidylproline (omega=0)</text>
        <dbReference type="Rhea" id="RHEA:16237"/>
        <dbReference type="Rhea" id="RHEA-COMP:10747"/>
        <dbReference type="Rhea" id="RHEA-COMP:10748"/>
        <dbReference type="ChEBI" id="CHEBI:83833"/>
        <dbReference type="ChEBI" id="CHEBI:83834"/>
        <dbReference type="EC" id="5.2.1.8"/>
    </reaction>
</comment>
<comment type="function">
    <text evidence="1 5">PPIases accelerate the folding of proteins. It catalyzes the cis-trans isomerization of proline imidic peptide bonds in oligopeptides.</text>
</comment>
<dbReference type="PIRSF" id="PIRSF001467">
    <property type="entry name" value="Peptidylpro_ismrse"/>
    <property type="match status" value="1"/>
</dbReference>
<feature type="domain" description="PPIase cyclophilin-type" evidence="6">
    <location>
        <begin position="19"/>
        <end position="206"/>
    </location>
</feature>
<keyword evidence="4 5" id="KW-0413">Isomerase</keyword>
<evidence type="ECO:0000259" key="6">
    <source>
        <dbReference type="PROSITE" id="PS50072"/>
    </source>
</evidence>
<dbReference type="GO" id="GO:0006457">
    <property type="term" value="P:protein folding"/>
    <property type="evidence" value="ECO:0007669"/>
    <property type="project" value="InterPro"/>
</dbReference>
<evidence type="ECO:0000313" key="7">
    <source>
        <dbReference type="EMBL" id="MBO8432088.1"/>
    </source>
</evidence>
<reference evidence="7" key="1">
    <citation type="submission" date="2020-10" db="EMBL/GenBank/DDBJ databases">
        <authorList>
            <person name="Gilroy R."/>
        </authorList>
    </citation>
    <scope>NUCLEOTIDE SEQUENCE</scope>
    <source>
        <strain evidence="7">2889</strain>
    </source>
</reference>
<dbReference type="PRINTS" id="PR00153">
    <property type="entry name" value="CSAPPISMRASE"/>
</dbReference>
<dbReference type="PROSITE" id="PS50072">
    <property type="entry name" value="CSA_PPIASE_2"/>
    <property type="match status" value="1"/>
</dbReference>